<accession>A0ABR9CZL2</accession>
<dbReference type="PANTHER" id="PTHR39441:SF1">
    <property type="entry name" value="DUF2252 DOMAIN-CONTAINING PROTEIN"/>
    <property type="match status" value="1"/>
</dbReference>
<gene>
    <name evidence="1" type="ORF">IE877_10330</name>
</gene>
<proteinExistence type="predicted"/>
<evidence type="ECO:0000313" key="2">
    <source>
        <dbReference type="Proteomes" id="UP000652176"/>
    </source>
</evidence>
<reference evidence="1 2" key="1">
    <citation type="submission" date="2020-09" db="EMBL/GenBank/DDBJ databases">
        <title>Methylomonas albis sp. nov. and Methylomonas fluvii sp. nov.: Two cold-adapted methanotrophs from the River Elbe and an amended description of Methylovulum psychrotolerans strain Eb1.</title>
        <authorList>
            <person name="Bussmann I.K."/>
            <person name="Klings K.-W."/>
            <person name="Warnstedt J."/>
            <person name="Hoppert M."/>
            <person name="Saborowski A."/>
            <person name="Horn F."/>
            <person name="Liebner S."/>
        </authorList>
    </citation>
    <scope>NUCLEOTIDE SEQUENCE [LARGE SCALE GENOMIC DNA]</scope>
    <source>
        <strain evidence="1 2">EbA</strain>
    </source>
</reference>
<sequence>MTSTTLRQRIDTFNQGRDPERLHMKYQAMRESSFAFLRGTAHLFYQDWPQQSALNDAPLAWVCGDLHLENFGSYRGDNRLSYFDINDFDEALLAPCTWDIARFLCSLLVAAQSLEIKESQALALCKSFLLCYSQELQVCKARWIERSTASGMIRDLLKNLKHRSRADLLDERTFKRGSQRVLKIDGHKTLVAAPADQQKVKSIIEQFAATQPNSKFFDVLDVARRIAGLGSLGLECYVVLIQGKGRRQHYLLDLKYQPGSALATYSSVPQPAWKNEAERVVRLQRRGQAIAPAFLSAVQDGQRAYLLKELMPTQDRLKLDHWHGKFKRLEKVVVSMAHLTAWLHIRNSGWQGSAIADQWQAFGQRTDWQDTVLEYAQGYSGQVQSDWLRFKTDSIYFPE</sequence>
<evidence type="ECO:0000313" key="1">
    <source>
        <dbReference type="EMBL" id="MBD9356282.1"/>
    </source>
</evidence>
<name>A0ABR9CZL2_9GAMM</name>
<dbReference type="EMBL" id="JACXSS010000001">
    <property type="protein sequence ID" value="MBD9356282.1"/>
    <property type="molecule type" value="Genomic_DNA"/>
</dbReference>
<dbReference type="Proteomes" id="UP000652176">
    <property type="component" value="Unassembled WGS sequence"/>
</dbReference>
<dbReference type="Pfam" id="PF10009">
    <property type="entry name" value="DUF2252"/>
    <property type="match status" value="1"/>
</dbReference>
<dbReference type="RefSeq" id="WP_192374651.1">
    <property type="nucleotide sequence ID" value="NZ_CAJHIV010000001.1"/>
</dbReference>
<keyword evidence="2" id="KW-1185">Reference proteome</keyword>
<comment type="caution">
    <text evidence="1">The sequence shown here is derived from an EMBL/GenBank/DDBJ whole genome shotgun (WGS) entry which is preliminary data.</text>
</comment>
<protein>
    <submittedName>
        <fullName evidence="1">DUF2252 domain-containing protein</fullName>
    </submittedName>
</protein>
<dbReference type="InterPro" id="IPR018721">
    <property type="entry name" value="DUF2252"/>
</dbReference>
<organism evidence="1 2">
    <name type="scientific">Methylomonas albis</name>
    <dbReference type="NCBI Taxonomy" id="1854563"/>
    <lineage>
        <taxon>Bacteria</taxon>
        <taxon>Pseudomonadati</taxon>
        <taxon>Pseudomonadota</taxon>
        <taxon>Gammaproteobacteria</taxon>
        <taxon>Methylococcales</taxon>
        <taxon>Methylococcaceae</taxon>
        <taxon>Methylomonas</taxon>
    </lineage>
</organism>
<dbReference type="PANTHER" id="PTHR39441">
    <property type="entry name" value="DUF2252 DOMAIN-CONTAINING PROTEIN"/>
    <property type="match status" value="1"/>
</dbReference>
<dbReference type="SUPFAM" id="SSF56112">
    <property type="entry name" value="Protein kinase-like (PK-like)"/>
    <property type="match status" value="1"/>
</dbReference>
<dbReference type="InterPro" id="IPR011009">
    <property type="entry name" value="Kinase-like_dom_sf"/>
</dbReference>